<dbReference type="RefSeq" id="XP_005836355.1">
    <property type="nucleotide sequence ID" value="XM_005836298.1"/>
</dbReference>
<evidence type="ECO:0000313" key="4">
    <source>
        <dbReference type="Proteomes" id="UP000011087"/>
    </source>
</evidence>
<dbReference type="EnsemblProtists" id="EKX49375">
    <property type="protein sequence ID" value="EKX49375"/>
    <property type="gene ID" value="GUITHDRAFT_151529"/>
</dbReference>
<dbReference type="AlphaFoldDB" id="L1JMG1"/>
<dbReference type="PaxDb" id="55529-EKX49375"/>
<evidence type="ECO:0000313" key="3">
    <source>
        <dbReference type="EnsemblProtists" id="EKX49375"/>
    </source>
</evidence>
<proteinExistence type="predicted"/>
<evidence type="ECO:0000256" key="1">
    <source>
        <dbReference type="SAM" id="MobiDB-lite"/>
    </source>
</evidence>
<name>L1JMG1_GUITC</name>
<dbReference type="HOGENOM" id="CLU_1809857_0_0_1"/>
<sequence>MIDEIIEKLLDPDGYLNYPLPAPPGRSFIDSLRPQRSSNSLPAFESLRTRPWAPVGFGVMKKGHASSKFNTVSPAVKSLLLVADSPALRRMRNQAPEENKGEGESPAKSLIGQILSTQSLNKLYLLALKKHQKAEETKKKLRC</sequence>
<gene>
    <name evidence="2" type="ORF">GUITHDRAFT_151529</name>
</gene>
<evidence type="ECO:0000313" key="2">
    <source>
        <dbReference type="EMBL" id="EKX49375.1"/>
    </source>
</evidence>
<feature type="compositionally biased region" description="Basic and acidic residues" evidence="1">
    <location>
        <begin position="95"/>
        <end position="105"/>
    </location>
</feature>
<reference evidence="4" key="2">
    <citation type="submission" date="2012-11" db="EMBL/GenBank/DDBJ databases">
        <authorList>
            <person name="Kuo A."/>
            <person name="Curtis B.A."/>
            <person name="Tanifuji G."/>
            <person name="Burki F."/>
            <person name="Gruber A."/>
            <person name="Irimia M."/>
            <person name="Maruyama S."/>
            <person name="Arias M.C."/>
            <person name="Ball S.G."/>
            <person name="Gile G.H."/>
            <person name="Hirakawa Y."/>
            <person name="Hopkins J.F."/>
            <person name="Rensing S.A."/>
            <person name="Schmutz J."/>
            <person name="Symeonidi A."/>
            <person name="Elias M."/>
            <person name="Eveleigh R.J."/>
            <person name="Herman E.K."/>
            <person name="Klute M.J."/>
            <person name="Nakayama T."/>
            <person name="Obornik M."/>
            <person name="Reyes-Prieto A."/>
            <person name="Armbrust E.V."/>
            <person name="Aves S.J."/>
            <person name="Beiko R.G."/>
            <person name="Coutinho P."/>
            <person name="Dacks J.B."/>
            <person name="Durnford D.G."/>
            <person name="Fast N.M."/>
            <person name="Green B.R."/>
            <person name="Grisdale C."/>
            <person name="Hempe F."/>
            <person name="Henrissat B."/>
            <person name="Hoppner M.P."/>
            <person name="Ishida K.-I."/>
            <person name="Kim E."/>
            <person name="Koreny L."/>
            <person name="Kroth P.G."/>
            <person name="Liu Y."/>
            <person name="Malik S.-B."/>
            <person name="Maier U.G."/>
            <person name="McRose D."/>
            <person name="Mock T."/>
            <person name="Neilson J.A."/>
            <person name="Onodera N.T."/>
            <person name="Poole A.M."/>
            <person name="Pritham E.J."/>
            <person name="Richards T.A."/>
            <person name="Rocap G."/>
            <person name="Roy S.W."/>
            <person name="Sarai C."/>
            <person name="Schaack S."/>
            <person name="Shirato S."/>
            <person name="Slamovits C.H."/>
            <person name="Spencer D.F."/>
            <person name="Suzuki S."/>
            <person name="Worden A.Z."/>
            <person name="Zauner S."/>
            <person name="Barry K."/>
            <person name="Bell C."/>
            <person name="Bharti A.K."/>
            <person name="Crow J.A."/>
            <person name="Grimwood J."/>
            <person name="Kramer R."/>
            <person name="Lindquist E."/>
            <person name="Lucas S."/>
            <person name="Salamov A."/>
            <person name="McFadden G.I."/>
            <person name="Lane C.E."/>
            <person name="Keeling P.J."/>
            <person name="Gray M.W."/>
            <person name="Grigoriev I.V."/>
            <person name="Archibald J.M."/>
        </authorList>
    </citation>
    <scope>NUCLEOTIDE SEQUENCE</scope>
    <source>
        <strain evidence="4">CCMP2712</strain>
    </source>
</reference>
<dbReference type="KEGG" id="gtt:GUITHDRAFT_151529"/>
<protein>
    <submittedName>
        <fullName evidence="2 3">Uncharacterized protein</fullName>
    </submittedName>
</protein>
<dbReference type="Proteomes" id="UP000011087">
    <property type="component" value="Unassembled WGS sequence"/>
</dbReference>
<reference evidence="2 4" key="1">
    <citation type="journal article" date="2012" name="Nature">
        <title>Algal genomes reveal evolutionary mosaicism and the fate of nucleomorphs.</title>
        <authorList>
            <consortium name="DOE Joint Genome Institute"/>
            <person name="Curtis B.A."/>
            <person name="Tanifuji G."/>
            <person name="Burki F."/>
            <person name="Gruber A."/>
            <person name="Irimia M."/>
            <person name="Maruyama S."/>
            <person name="Arias M.C."/>
            <person name="Ball S.G."/>
            <person name="Gile G.H."/>
            <person name="Hirakawa Y."/>
            <person name="Hopkins J.F."/>
            <person name="Kuo A."/>
            <person name="Rensing S.A."/>
            <person name="Schmutz J."/>
            <person name="Symeonidi A."/>
            <person name="Elias M."/>
            <person name="Eveleigh R.J."/>
            <person name="Herman E.K."/>
            <person name="Klute M.J."/>
            <person name="Nakayama T."/>
            <person name="Obornik M."/>
            <person name="Reyes-Prieto A."/>
            <person name="Armbrust E.V."/>
            <person name="Aves S.J."/>
            <person name="Beiko R.G."/>
            <person name="Coutinho P."/>
            <person name="Dacks J.B."/>
            <person name="Durnford D.G."/>
            <person name="Fast N.M."/>
            <person name="Green B.R."/>
            <person name="Grisdale C.J."/>
            <person name="Hempel F."/>
            <person name="Henrissat B."/>
            <person name="Hoppner M.P."/>
            <person name="Ishida K."/>
            <person name="Kim E."/>
            <person name="Koreny L."/>
            <person name="Kroth P.G."/>
            <person name="Liu Y."/>
            <person name="Malik S.B."/>
            <person name="Maier U.G."/>
            <person name="McRose D."/>
            <person name="Mock T."/>
            <person name="Neilson J.A."/>
            <person name="Onodera N.T."/>
            <person name="Poole A.M."/>
            <person name="Pritham E.J."/>
            <person name="Richards T.A."/>
            <person name="Rocap G."/>
            <person name="Roy S.W."/>
            <person name="Sarai C."/>
            <person name="Schaack S."/>
            <person name="Shirato S."/>
            <person name="Slamovits C.H."/>
            <person name="Spencer D.F."/>
            <person name="Suzuki S."/>
            <person name="Worden A.Z."/>
            <person name="Zauner S."/>
            <person name="Barry K."/>
            <person name="Bell C."/>
            <person name="Bharti A.K."/>
            <person name="Crow J.A."/>
            <person name="Grimwood J."/>
            <person name="Kramer R."/>
            <person name="Lindquist E."/>
            <person name="Lucas S."/>
            <person name="Salamov A."/>
            <person name="McFadden G.I."/>
            <person name="Lane C.E."/>
            <person name="Keeling P.J."/>
            <person name="Gray M.W."/>
            <person name="Grigoriev I.V."/>
            <person name="Archibald J.M."/>
        </authorList>
    </citation>
    <scope>NUCLEOTIDE SEQUENCE</scope>
    <source>
        <strain evidence="2 4">CCMP2712</strain>
    </source>
</reference>
<dbReference type="EMBL" id="JH992982">
    <property type="protein sequence ID" value="EKX49375.1"/>
    <property type="molecule type" value="Genomic_DNA"/>
</dbReference>
<accession>L1JMG1</accession>
<organism evidence="2">
    <name type="scientific">Guillardia theta (strain CCMP2712)</name>
    <name type="common">Cryptophyte</name>
    <dbReference type="NCBI Taxonomy" id="905079"/>
    <lineage>
        <taxon>Eukaryota</taxon>
        <taxon>Cryptophyceae</taxon>
        <taxon>Pyrenomonadales</taxon>
        <taxon>Geminigeraceae</taxon>
        <taxon>Guillardia</taxon>
    </lineage>
</organism>
<dbReference type="GeneID" id="17306017"/>
<reference evidence="3" key="3">
    <citation type="submission" date="2016-03" db="UniProtKB">
        <authorList>
            <consortium name="EnsemblProtists"/>
        </authorList>
    </citation>
    <scope>IDENTIFICATION</scope>
</reference>
<feature type="region of interest" description="Disordered" evidence="1">
    <location>
        <begin position="90"/>
        <end position="109"/>
    </location>
</feature>
<keyword evidence="4" id="KW-1185">Reference proteome</keyword>